<dbReference type="GO" id="GO:0016297">
    <property type="term" value="F:fatty acyl-[ACP] hydrolase activity"/>
    <property type="evidence" value="ECO:0007669"/>
    <property type="project" value="InterPro"/>
</dbReference>
<feature type="domain" description="Acyl-ACP thioesterase N-terminal hotdog" evidence="3">
    <location>
        <begin position="7"/>
        <end position="129"/>
    </location>
</feature>
<keyword evidence="5" id="KW-1185">Reference proteome</keyword>
<dbReference type="SUPFAM" id="SSF54637">
    <property type="entry name" value="Thioesterase/thiol ester dehydrase-isomerase"/>
    <property type="match status" value="1"/>
</dbReference>
<comment type="caution">
    <text evidence="4">The sequence shown here is derived from an EMBL/GenBank/DDBJ whole genome shotgun (WGS) entry which is preliminary data.</text>
</comment>
<comment type="similarity">
    <text evidence="1">Belongs to the acyl-ACP thioesterase family.</text>
</comment>
<dbReference type="RefSeq" id="WP_240100701.1">
    <property type="nucleotide sequence ID" value="NZ_JAJSON010000030.1"/>
</dbReference>
<dbReference type="AlphaFoldDB" id="A0A9X2A7G3"/>
<keyword evidence="2" id="KW-0809">Transit peptide</keyword>
<dbReference type="EMBL" id="JAJSON010000030">
    <property type="protein sequence ID" value="MCG9973274.1"/>
    <property type="molecule type" value="Genomic_DNA"/>
</dbReference>
<dbReference type="PANTHER" id="PTHR31727">
    <property type="entry name" value="OLEOYL-ACYL CARRIER PROTEIN THIOESTERASE 1, CHLOROPLASTIC"/>
    <property type="match status" value="1"/>
</dbReference>
<dbReference type="CDD" id="cd00586">
    <property type="entry name" value="4HBT"/>
    <property type="match status" value="1"/>
</dbReference>
<dbReference type="InterPro" id="IPR002864">
    <property type="entry name" value="Acyl-ACP_thioesterase_NHD"/>
</dbReference>
<gene>
    <name evidence="4" type="ORF">LU635_16600</name>
</gene>
<evidence type="ECO:0000259" key="3">
    <source>
        <dbReference type="Pfam" id="PF01643"/>
    </source>
</evidence>
<accession>A0A9X2A7G3</accession>
<dbReference type="Pfam" id="PF01643">
    <property type="entry name" value="Acyl-ACP_TE"/>
    <property type="match status" value="1"/>
</dbReference>
<dbReference type="InterPro" id="IPR029069">
    <property type="entry name" value="HotDog_dom_sf"/>
</dbReference>
<evidence type="ECO:0000256" key="1">
    <source>
        <dbReference type="ARBA" id="ARBA00006500"/>
    </source>
</evidence>
<evidence type="ECO:0000313" key="4">
    <source>
        <dbReference type="EMBL" id="MCG9973274.1"/>
    </source>
</evidence>
<dbReference type="PANTHER" id="PTHR31727:SF5">
    <property type="entry name" value="ACYL-[ACYL-CARRIER-PROTEIN] HYDROLASE"/>
    <property type="match status" value="1"/>
</dbReference>
<reference evidence="4" key="1">
    <citation type="submission" date="2021-12" db="EMBL/GenBank/DDBJ databases">
        <title>Description of Gramella crocea sp. nov., a new bacterium isolated from activated sludge.</title>
        <authorList>
            <person name="Zhang X."/>
        </authorList>
    </citation>
    <scope>NUCLEOTIDE SEQUENCE</scope>
    <source>
        <strain evidence="4">YB25</strain>
    </source>
</reference>
<proteinExistence type="inferred from homology"/>
<dbReference type="GO" id="GO:0000036">
    <property type="term" value="F:acyl carrier activity"/>
    <property type="evidence" value="ECO:0007669"/>
    <property type="project" value="TreeGrafter"/>
</dbReference>
<evidence type="ECO:0000313" key="5">
    <source>
        <dbReference type="Proteomes" id="UP001139344"/>
    </source>
</evidence>
<dbReference type="Gene3D" id="3.10.129.10">
    <property type="entry name" value="Hotdog Thioesterase"/>
    <property type="match status" value="1"/>
</dbReference>
<dbReference type="Proteomes" id="UP001139344">
    <property type="component" value="Unassembled WGS sequence"/>
</dbReference>
<name>A0A9X2A7G3_9FLAO</name>
<protein>
    <submittedName>
        <fullName evidence="4">Acyl-CoA thioesterase</fullName>
    </submittedName>
</protein>
<organism evidence="4 5">
    <name type="scientific">Christiangramia crocea</name>
    <dbReference type="NCBI Taxonomy" id="2904124"/>
    <lineage>
        <taxon>Bacteria</taxon>
        <taxon>Pseudomonadati</taxon>
        <taxon>Bacteroidota</taxon>
        <taxon>Flavobacteriia</taxon>
        <taxon>Flavobacteriales</taxon>
        <taxon>Flavobacteriaceae</taxon>
        <taxon>Christiangramia</taxon>
    </lineage>
</organism>
<evidence type="ECO:0000256" key="2">
    <source>
        <dbReference type="ARBA" id="ARBA00022946"/>
    </source>
</evidence>
<sequence>MALNPYIYEKKLIVQKQHLDKQDHVNNVQYVQWVQDVAEEHWKKRATQEQLKKYIWVVVRHEINYKKEAFLGDNISLQTYVGKATHVTSIRHVLIKNSDTDKLLAEAKTSWCLLDASTKKPSKISEELKRVFLQ</sequence>
<dbReference type="InterPro" id="IPR045023">
    <property type="entry name" value="FATA/B"/>
</dbReference>